<dbReference type="CDD" id="cd01948">
    <property type="entry name" value="EAL"/>
    <property type="match status" value="1"/>
</dbReference>
<dbReference type="InterPro" id="IPR001633">
    <property type="entry name" value="EAL_dom"/>
</dbReference>
<protein>
    <submittedName>
        <fullName evidence="3">EAL domain-containing protein</fullName>
    </submittedName>
</protein>
<sequence>MSAQAVRLTGIDIDNALQNAHLEIAFQPIVAFSGRQLRRYEAFVRWDHPGLGPLPPGAFLSFFESQGRIGELTRYVLGNTLASAVTAELPDGVGVSINLSVADLNDPTLPKTVTKMLKTYEWPAKRLTLECPLFSPDTPIDVQAKAYQRLAETGCPLALEVRGRASDAMKGLDPFPFTEIKTGGPAVLRQVRSSRGGPGLNTLSELLSFAKERNVEITAVGVEDHEAATALDSLGFDLGQGNALGRAASLPAGTKTEAVTAPVEKAPSASAEPPLDLSSEEDQRRADSHTRRARIAAAKRVAMRRLKAVSTPAEDSGDATPDAIATARSLQSRLEQHFPKDAALPEEADEEKVSAEITSLAEAASAPVENESSVEALLRELPADIRETKITDTLKAECTDPADTLDEVVNDLPVLPTDTADDPADKPELITDSTLFAEREYVPDEPPLWLHLLQKKYRITHFWPRSWRRWHRERMAAREERLEELETVREDDPVRSERREENPVPVMAEREVHPLVFGPMADLR</sequence>
<dbReference type="SUPFAM" id="SSF141868">
    <property type="entry name" value="EAL domain-like"/>
    <property type="match status" value="1"/>
</dbReference>
<dbReference type="GO" id="GO:0071111">
    <property type="term" value="F:cyclic-guanylate-specific phosphodiesterase activity"/>
    <property type="evidence" value="ECO:0007669"/>
    <property type="project" value="InterPro"/>
</dbReference>
<dbReference type="Gene3D" id="3.20.20.450">
    <property type="entry name" value="EAL domain"/>
    <property type="match status" value="1"/>
</dbReference>
<reference evidence="3 4" key="1">
    <citation type="submission" date="2018-08" db="EMBL/GenBank/DDBJ databases">
        <title>Parvularcula sp. SM1705, isolated from surface water of the South Sea China.</title>
        <authorList>
            <person name="Sun L."/>
        </authorList>
    </citation>
    <scope>NUCLEOTIDE SEQUENCE [LARGE SCALE GENOMIC DNA]</scope>
    <source>
        <strain evidence="3 4">SM1705</strain>
    </source>
</reference>
<comment type="caution">
    <text evidence="3">The sequence shown here is derived from an EMBL/GenBank/DDBJ whole genome shotgun (WGS) entry which is preliminary data.</text>
</comment>
<dbReference type="Pfam" id="PF00563">
    <property type="entry name" value="EAL"/>
    <property type="match status" value="1"/>
</dbReference>
<dbReference type="InParanoid" id="A0A371RKV9"/>
<dbReference type="SMART" id="SM00052">
    <property type="entry name" value="EAL"/>
    <property type="match status" value="1"/>
</dbReference>
<dbReference type="OrthoDB" id="7251575at2"/>
<evidence type="ECO:0000313" key="4">
    <source>
        <dbReference type="Proteomes" id="UP000264589"/>
    </source>
</evidence>
<feature type="region of interest" description="Disordered" evidence="1">
    <location>
        <begin position="488"/>
        <end position="507"/>
    </location>
</feature>
<proteinExistence type="predicted"/>
<dbReference type="EMBL" id="QUQO01000001">
    <property type="protein sequence ID" value="RFB06085.1"/>
    <property type="molecule type" value="Genomic_DNA"/>
</dbReference>
<keyword evidence="4" id="KW-1185">Reference proteome</keyword>
<evidence type="ECO:0000259" key="2">
    <source>
        <dbReference type="PROSITE" id="PS50883"/>
    </source>
</evidence>
<name>A0A371RKV9_9PROT</name>
<dbReference type="AlphaFoldDB" id="A0A371RKV9"/>
<gene>
    <name evidence="3" type="ORF">DX908_12910</name>
</gene>
<dbReference type="InterPro" id="IPR035919">
    <property type="entry name" value="EAL_sf"/>
</dbReference>
<feature type="region of interest" description="Disordered" evidence="1">
    <location>
        <begin position="255"/>
        <end position="293"/>
    </location>
</feature>
<accession>A0A371RKV9</accession>
<evidence type="ECO:0000313" key="3">
    <source>
        <dbReference type="EMBL" id="RFB06085.1"/>
    </source>
</evidence>
<dbReference type="PANTHER" id="PTHR33121">
    <property type="entry name" value="CYCLIC DI-GMP PHOSPHODIESTERASE PDEF"/>
    <property type="match status" value="1"/>
</dbReference>
<dbReference type="PROSITE" id="PS50883">
    <property type="entry name" value="EAL"/>
    <property type="match status" value="1"/>
</dbReference>
<feature type="compositionally biased region" description="Basic and acidic residues" evidence="1">
    <location>
        <begin position="281"/>
        <end position="290"/>
    </location>
</feature>
<dbReference type="InterPro" id="IPR050706">
    <property type="entry name" value="Cyclic-di-GMP_PDE-like"/>
</dbReference>
<organism evidence="3 4">
    <name type="scientific">Parvularcula marina</name>
    <dbReference type="NCBI Taxonomy" id="2292771"/>
    <lineage>
        <taxon>Bacteria</taxon>
        <taxon>Pseudomonadati</taxon>
        <taxon>Pseudomonadota</taxon>
        <taxon>Alphaproteobacteria</taxon>
        <taxon>Parvularculales</taxon>
        <taxon>Parvularculaceae</taxon>
        <taxon>Parvularcula</taxon>
    </lineage>
</organism>
<dbReference type="Proteomes" id="UP000264589">
    <property type="component" value="Unassembled WGS sequence"/>
</dbReference>
<evidence type="ECO:0000256" key="1">
    <source>
        <dbReference type="SAM" id="MobiDB-lite"/>
    </source>
</evidence>
<feature type="domain" description="EAL" evidence="2">
    <location>
        <begin position="6"/>
        <end position="261"/>
    </location>
</feature>
<dbReference type="PANTHER" id="PTHR33121:SF79">
    <property type="entry name" value="CYCLIC DI-GMP PHOSPHODIESTERASE PDED-RELATED"/>
    <property type="match status" value="1"/>
</dbReference>